<feature type="domain" description="DUF659" evidence="1">
    <location>
        <begin position="16"/>
        <end position="137"/>
    </location>
</feature>
<name>A0A6A4FG80_9STRA</name>
<keyword evidence="3" id="KW-1185">Reference proteome</keyword>
<dbReference type="Pfam" id="PF04937">
    <property type="entry name" value="DUF659"/>
    <property type="match status" value="1"/>
</dbReference>
<dbReference type="Proteomes" id="UP000434957">
    <property type="component" value="Unassembled WGS sequence"/>
</dbReference>
<dbReference type="InterPro" id="IPR007021">
    <property type="entry name" value="DUF659"/>
</dbReference>
<gene>
    <name evidence="2" type="ORF">PR003_g6630</name>
</gene>
<accession>A0A6A4FG80</accession>
<dbReference type="InterPro" id="IPR012337">
    <property type="entry name" value="RNaseH-like_sf"/>
</dbReference>
<proteinExistence type="predicted"/>
<comment type="caution">
    <text evidence="2">The sequence shown here is derived from an EMBL/GenBank/DDBJ whole genome shotgun (WGS) entry which is preliminary data.</text>
</comment>
<dbReference type="EMBL" id="QXFT01000298">
    <property type="protein sequence ID" value="KAE9348018.1"/>
    <property type="molecule type" value="Genomic_DNA"/>
</dbReference>
<dbReference type="SUPFAM" id="SSF53098">
    <property type="entry name" value="Ribonuclease H-like"/>
    <property type="match status" value="1"/>
</dbReference>
<evidence type="ECO:0000313" key="3">
    <source>
        <dbReference type="Proteomes" id="UP000434957"/>
    </source>
</evidence>
<organism evidence="2 3">
    <name type="scientific">Phytophthora rubi</name>
    <dbReference type="NCBI Taxonomy" id="129364"/>
    <lineage>
        <taxon>Eukaryota</taxon>
        <taxon>Sar</taxon>
        <taxon>Stramenopiles</taxon>
        <taxon>Oomycota</taxon>
        <taxon>Peronosporomycetes</taxon>
        <taxon>Peronosporales</taxon>
        <taxon>Peronosporaceae</taxon>
        <taxon>Phytophthora</taxon>
    </lineage>
</organism>
<sequence>MCYDDLRSRLMLLAKGKRVTVPTDGYTDVIGKAVINYVLLVDDLTIFLECINTGSNSHDALFLASDILRVMVKLDFVTIAAVVTDNTATNRLVWSTLQQQKPKIFFHGCISHTLHLVVKDLVDRLSWLGKLTENCRKLLSEEFKKMEMPISELDKIQQIVDESFNIVYVAYLLDPRYLGQGMYQETRGSVQEFIANWHGSGEEEATTVELVKYLGGHRSTSLEAELIRQKQMTVAQAVAERNWSAHKLVHSQARNRLEDKSVEKQVFLFFNAKNFDSDDLAFYDMTEDLEANISEEEDNNEDSDYEYYCGQ</sequence>
<protein>
    <recommendedName>
        <fullName evidence="1">DUF659 domain-containing protein</fullName>
    </recommendedName>
</protein>
<evidence type="ECO:0000259" key="1">
    <source>
        <dbReference type="Pfam" id="PF04937"/>
    </source>
</evidence>
<dbReference type="AlphaFoldDB" id="A0A6A4FG80"/>
<reference evidence="2 3" key="1">
    <citation type="submission" date="2018-08" db="EMBL/GenBank/DDBJ databases">
        <title>Genomic investigation of the strawberry pathogen Phytophthora fragariae indicates pathogenicity is determined by transcriptional variation in three key races.</title>
        <authorList>
            <person name="Adams T.M."/>
            <person name="Armitage A.D."/>
            <person name="Sobczyk M.K."/>
            <person name="Bates H.J."/>
            <person name="Dunwell J.M."/>
            <person name="Nellist C.F."/>
            <person name="Harrison R.J."/>
        </authorList>
    </citation>
    <scope>NUCLEOTIDE SEQUENCE [LARGE SCALE GENOMIC DNA]</scope>
    <source>
        <strain evidence="2 3">SCRP333</strain>
    </source>
</reference>
<evidence type="ECO:0000313" key="2">
    <source>
        <dbReference type="EMBL" id="KAE9348018.1"/>
    </source>
</evidence>